<dbReference type="SMART" id="SM00966">
    <property type="entry name" value="SpoVT_AbrB"/>
    <property type="match status" value="1"/>
</dbReference>
<dbReference type="Proteomes" id="UP000192520">
    <property type="component" value="Unassembled WGS sequence"/>
</dbReference>
<proteinExistence type="predicted"/>
<evidence type="ECO:0000313" key="3">
    <source>
        <dbReference type="Proteomes" id="UP000192520"/>
    </source>
</evidence>
<sequence>MASTKQKVFKAGNSLVVVIPAVFRNVLGIKDGDEVKVEVDMEKQSVSYKFTSSRQLTLLRRRSQKGRKK</sequence>
<dbReference type="EMBL" id="MZGJ01000003">
    <property type="protein sequence ID" value="OQX51499.1"/>
    <property type="molecule type" value="Genomic_DNA"/>
</dbReference>
<comment type="caution">
    <text evidence="2">The sequence shown here is derived from an EMBL/GenBank/DDBJ whole genome shotgun (WGS) entry which is preliminary data.</text>
</comment>
<dbReference type="AlphaFoldDB" id="A0A1W9NZI0"/>
<gene>
    <name evidence="2" type="ORF">B5M47_00665</name>
</gene>
<evidence type="ECO:0000259" key="1">
    <source>
        <dbReference type="SMART" id="SM00966"/>
    </source>
</evidence>
<dbReference type="SUPFAM" id="SSF89447">
    <property type="entry name" value="AbrB/MazE/MraZ-like"/>
    <property type="match status" value="1"/>
</dbReference>
<organism evidence="2 3">
    <name type="scientific">candidate division CPR3 bacterium 4484_211</name>
    <dbReference type="NCBI Taxonomy" id="1968527"/>
    <lineage>
        <taxon>Bacteria</taxon>
        <taxon>Bacteria division CPR3</taxon>
    </lineage>
</organism>
<feature type="domain" description="SpoVT-AbrB" evidence="1">
    <location>
        <begin position="9"/>
        <end position="51"/>
    </location>
</feature>
<dbReference type="Gene3D" id="2.10.260.10">
    <property type="match status" value="1"/>
</dbReference>
<evidence type="ECO:0000313" key="2">
    <source>
        <dbReference type="EMBL" id="OQX51499.1"/>
    </source>
</evidence>
<dbReference type="Pfam" id="PF04014">
    <property type="entry name" value="MazE_antitoxin"/>
    <property type="match status" value="1"/>
</dbReference>
<dbReference type="GO" id="GO:0003677">
    <property type="term" value="F:DNA binding"/>
    <property type="evidence" value="ECO:0007669"/>
    <property type="project" value="InterPro"/>
</dbReference>
<reference evidence="3" key="1">
    <citation type="submission" date="2017-03" db="EMBL/GenBank/DDBJ databases">
        <title>Novel pathways for hydrocarbon cycling and metabolic interdependencies in hydrothermal sediment communities.</title>
        <authorList>
            <person name="Dombrowski N."/>
            <person name="Seitz K."/>
            <person name="Teske A."/>
            <person name="Baker B."/>
        </authorList>
    </citation>
    <scope>NUCLEOTIDE SEQUENCE [LARGE SCALE GENOMIC DNA]</scope>
</reference>
<accession>A0A1W9NZI0</accession>
<protein>
    <recommendedName>
        <fullName evidence="1">SpoVT-AbrB domain-containing protein</fullName>
    </recommendedName>
</protein>
<name>A0A1W9NZI0_UNCC3</name>
<dbReference type="InterPro" id="IPR007159">
    <property type="entry name" value="SpoVT-AbrB_dom"/>
</dbReference>
<dbReference type="InterPro" id="IPR037914">
    <property type="entry name" value="SpoVT-AbrB_sf"/>
</dbReference>